<accession>A0A5J5IM82</accession>
<dbReference type="InterPro" id="IPR001763">
    <property type="entry name" value="Rhodanese-like_dom"/>
</dbReference>
<dbReference type="Pfam" id="PF07732">
    <property type="entry name" value="Cu-oxidase_3"/>
    <property type="match status" value="1"/>
</dbReference>
<reference evidence="2 3" key="1">
    <citation type="submission" date="2019-09" db="EMBL/GenBank/DDBJ databases">
        <title>Draft genome sequence of Ginsengibacter sp. BR5-29.</title>
        <authorList>
            <person name="Im W.-T."/>
        </authorList>
    </citation>
    <scope>NUCLEOTIDE SEQUENCE [LARGE SCALE GENOMIC DNA]</scope>
    <source>
        <strain evidence="2 3">BR5-29</strain>
    </source>
</reference>
<dbReference type="Pfam" id="PF07731">
    <property type="entry name" value="Cu-oxidase_2"/>
    <property type="match status" value="1"/>
</dbReference>
<dbReference type="AlphaFoldDB" id="A0A5J5IM82"/>
<dbReference type="InterPro" id="IPR011706">
    <property type="entry name" value="Cu-oxidase_C"/>
</dbReference>
<name>A0A5J5IM82_9BACT</name>
<feature type="domain" description="Rhodanese" evidence="1">
    <location>
        <begin position="165"/>
        <end position="191"/>
    </location>
</feature>
<dbReference type="EMBL" id="VYQF01000001">
    <property type="protein sequence ID" value="KAA9042140.1"/>
    <property type="molecule type" value="Genomic_DNA"/>
</dbReference>
<organism evidence="2 3">
    <name type="scientific">Ginsengibacter hankyongi</name>
    <dbReference type="NCBI Taxonomy" id="2607284"/>
    <lineage>
        <taxon>Bacteria</taxon>
        <taxon>Pseudomonadati</taxon>
        <taxon>Bacteroidota</taxon>
        <taxon>Chitinophagia</taxon>
        <taxon>Chitinophagales</taxon>
        <taxon>Chitinophagaceae</taxon>
        <taxon>Ginsengibacter</taxon>
    </lineage>
</organism>
<dbReference type="NCBIfam" id="TIGR04183">
    <property type="entry name" value="Por_Secre_tail"/>
    <property type="match status" value="1"/>
</dbReference>
<dbReference type="PANTHER" id="PTHR48267:SF1">
    <property type="entry name" value="BILIRUBIN OXIDASE"/>
    <property type="match status" value="1"/>
</dbReference>
<dbReference type="InterPro" id="IPR008972">
    <property type="entry name" value="Cupredoxin"/>
</dbReference>
<dbReference type="PROSITE" id="PS50206">
    <property type="entry name" value="RHODANESE_3"/>
    <property type="match status" value="1"/>
</dbReference>
<dbReference type="SUPFAM" id="SSF49503">
    <property type="entry name" value="Cupredoxins"/>
    <property type="match status" value="3"/>
</dbReference>
<dbReference type="PANTHER" id="PTHR48267">
    <property type="entry name" value="CUPREDOXIN SUPERFAMILY PROTEIN"/>
    <property type="match status" value="1"/>
</dbReference>
<evidence type="ECO:0000313" key="2">
    <source>
        <dbReference type="EMBL" id="KAA9042140.1"/>
    </source>
</evidence>
<keyword evidence="3" id="KW-1185">Reference proteome</keyword>
<protein>
    <submittedName>
        <fullName evidence="2">Multicopper oxidase domain-containing protein</fullName>
    </submittedName>
</protein>
<dbReference type="InterPro" id="IPR011707">
    <property type="entry name" value="Cu-oxidase-like_N"/>
</dbReference>
<proteinExistence type="predicted"/>
<sequence>MTKINDSARSRFYLTSNFSLAKLDVMKQVLSSIKLFSIFFFFICFTFPLRAQELLDPLSQPRFVNPLPVPPVIDGSNGGTFTVSISQFYQDLGLRNPITGTPMLTPVWGYNGTYPGPTIVARKNVPLHFFWNNNLYDPSTLQPLPHLLPIDTTIEWALMNEAGWRQYGVPTVTHLHGGHTEAASDGGPLAWNTPFFTKKGPDFIKGQNEPYTYNNDQDAATLWYHDHALGITRLNVYAGLAGFYVLTDDYEQQLKTQHKLPADAYDMGLVIQDRMFTNDGKLFYPADLEEQGEISTSILPEFFGDFILVNGKAWPVLDVEPRQYLFRILNGSDSRFYNLFLSGNNTFTRVGSDQGLLPSPVPVNQMLIGPGERTEIIIDFANPSLQGQTIILRNNAKTPYRAGKPNDPRTTGQIMAFRVNKTLNTSIPLSILPARLLPSIAPLVQNGPVRKLLLAEGEDRFERIEPILGTVDGGAMDFDEPVTENIKLNDTEIWEFYNTTVDEHPIHLHLVKFQVLSHQKFTGDLDPVTKKLTNIRLTGQPQLYNLDEKGWKDTHIVPAGEVTRVIAKFDRPGKYVWHCHILSHEDHDMMRPFIVSDTGDANAMAKATARVKIDAADELRWTLLPNPFNSNATIELNLPEAKKISIKLYDGNGRLVKQIYRGDRDAGIQKWTIDGSSMANGVYFCEVMVNNLKFLRKLVLQK</sequence>
<dbReference type="CDD" id="cd13891">
    <property type="entry name" value="CuRO_3_CotA_like"/>
    <property type="match status" value="1"/>
</dbReference>
<dbReference type="GO" id="GO:0016491">
    <property type="term" value="F:oxidoreductase activity"/>
    <property type="evidence" value="ECO:0007669"/>
    <property type="project" value="InterPro"/>
</dbReference>
<comment type="caution">
    <text evidence="2">The sequence shown here is derived from an EMBL/GenBank/DDBJ whole genome shotgun (WGS) entry which is preliminary data.</text>
</comment>
<dbReference type="CDD" id="cd13844">
    <property type="entry name" value="CuRO_1_BOD_CotA_like"/>
    <property type="match status" value="1"/>
</dbReference>
<evidence type="ECO:0000313" key="3">
    <source>
        <dbReference type="Proteomes" id="UP000326903"/>
    </source>
</evidence>
<dbReference type="Gene3D" id="2.60.40.420">
    <property type="entry name" value="Cupredoxins - blue copper proteins"/>
    <property type="match status" value="3"/>
</dbReference>
<dbReference type="Proteomes" id="UP000326903">
    <property type="component" value="Unassembled WGS sequence"/>
</dbReference>
<gene>
    <name evidence="2" type="ORF">FW778_09025</name>
</gene>
<evidence type="ECO:0000259" key="1">
    <source>
        <dbReference type="PROSITE" id="PS50206"/>
    </source>
</evidence>
<dbReference type="RefSeq" id="WP_150414269.1">
    <property type="nucleotide sequence ID" value="NZ_VYQF01000001.1"/>
</dbReference>
<dbReference type="Gene3D" id="2.60.40.4070">
    <property type="match status" value="1"/>
</dbReference>
<dbReference type="InterPro" id="IPR045087">
    <property type="entry name" value="Cu-oxidase_fam"/>
</dbReference>
<dbReference type="Pfam" id="PF18962">
    <property type="entry name" value="Por_Secre_tail"/>
    <property type="match status" value="1"/>
</dbReference>
<dbReference type="CDD" id="cd13868">
    <property type="entry name" value="CuRO_2_CotA_like"/>
    <property type="match status" value="1"/>
</dbReference>
<dbReference type="InterPro" id="IPR026444">
    <property type="entry name" value="Secre_tail"/>
</dbReference>
<dbReference type="GO" id="GO:0005507">
    <property type="term" value="F:copper ion binding"/>
    <property type="evidence" value="ECO:0007669"/>
    <property type="project" value="InterPro"/>
</dbReference>